<sequence length="485" mass="53346">MEIDSKNQEKTGLVSCVCGSIRACLRKLKEKAVIFAKKTNKVGRDDPRRIVHSTKVGLALTIVSLLYYFRPLYDGFGQSGMWAILTVVVVFEFTVGGTLCKCLNRGFATFTAGALGIGAEHFASLCGEKGKPIILGLSVFFLAATSTFIRFFPHIKRRYDYGVLIFILTFSLVTVSGYRVEQIFELAHQRISTILIGAATCMIISIFLYPVWAGKDLHNLVASNIEKLANFLEGFGGENSFVLSQDDNSFLQDYTSVLNTKATEESLANLAWWEPSHGGFRFSHPWKQYLEIGALVRECACQLEALSSCNKSQPKAATDIQRKIRKPCKRMSSEAGKALKEIASAIKAMRHPSSSTVETHVRNSKSAVDELTSVLETLSSSAKPPADHGIMEITQAIAIASILVEIIKCVERISESVFELSKQARFNKNCSTTLSPSTTTTPPEKTHILHHGKVKLVNHVDGGHVVILVRDTTHEHPPPPVTTGE</sequence>
<evidence type="ECO:0000256" key="8">
    <source>
        <dbReference type="ARBA" id="ARBA00023303"/>
    </source>
</evidence>
<evidence type="ECO:0000313" key="11">
    <source>
        <dbReference type="Proteomes" id="UP001630127"/>
    </source>
</evidence>
<proteinExistence type="inferred from homology"/>
<protein>
    <recommendedName>
        <fullName evidence="12">Aluminum-activated malate transporter</fullName>
    </recommendedName>
</protein>
<keyword evidence="4 9" id="KW-0812">Transmembrane</keyword>
<dbReference type="Pfam" id="PF11744">
    <property type="entry name" value="ALMT"/>
    <property type="match status" value="1"/>
</dbReference>
<comment type="subcellular location">
    <subcellularLocation>
        <location evidence="1">Membrane</location>
        <topology evidence="1">Multi-pass membrane protein</topology>
    </subcellularLocation>
</comment>
<evidence type="ECO:0000256" key="2">
    <source>
        <dbReference type="ARBA" id="ARBA00007079"/>
    </source>
</evidence>
<accession>A0ABD3ALX5</accession>
<reference evidence="10 11" key="1">
    <citation type="submission" date="2024-11" db="EMBL/GenBank/DDBJ databases">
        <title>A near-complete genome assembly of Cinchona calisaya.</title>
        <authorList>
            <person name="Lian D.C."/>
            <person name="Zhao X.W."/>
            <person name="Wei L."/>
        </authorList>
    </citation>
    <scope>NUCLEOTIDE SEQUENCE [LARGE SCALE GENOMIC DNA]</scope>
    <source>
        <tissue evidence="10">Nenye</tissue>
    </source>
</reference>
<feature type="transmembrane region" description="Helical" evidence="9">
    <location>
        <begin position="192"/>
        <end position="212"/>
    </location>
</feature>
<evidence type="ECO:0000256" key="9">
    <source>
        <dbReference type="SAM" id="Phobius"/>
    </source>
</evidence>
<feature type="transmembrane region" description="Helical" evidence="9">
    <location>
        <begin position="133"/>
        <end position="155"/>
    </location>
</feature>
<name>A0ABD3ALX5_9GENT</name>
<evidence type="ECO:0000256" key="5">
    <source>
        <dbReference type="ARBA" id="ARBA00022989"/>
    </source>
</evidence>
<dbReference type="GO" id="GO:0034220">
    <property type="term" value="P:monoatomic ion transmembrane transport"/>
    <property type="evidence" value="ECO:0007669"/>
    <property type="project" value="UniProtKB-KW"/>
</dbReference>
<evidence type="ECO:0000313" key="10">
    <source>
        <dbReference type="EMBL" id="KAL3532170.1"/>
    </source>
</evidence>
<keyword evidence="7 9" id="KW-0472">Membrane</keyword>
<feature type="transmembrane region" description="Helical" evidence="9">
    <location>
        <begin position="50"/>
        <end position="69"/>
    </location>
</feature>
<evidence type="ECO:0008006" key="12">
    <source>
        <dbReference type="Google" id="ProtNLM"/>
    </source>
</evidence>
<comment type="caution">
    <text evidence="10">The sequence shown here is derived from an EMBL/GenBank/DDBJ whole genome shotgun (WGS) entry which is preliminary data.</text>
</comment>
<evidence type="ECO:0000256" key="4">
    <source>
        <dbReference type="ARBA" id="ARBA00022692"/>
    </source>
</evidence>
<organism evidence="10 11">
    <name type="scientific">Cinchona calisaya</name>
    <dbReference type="NCBI Taxonomy" id="153742"/>
    <lineage>
        <taxon>Eukaryota</taxon>
        <taxon>Viridiplantae</taxon>
        <taxon>Streptophyta</taxon>
        <taxon>Embryophyta</taxon>
        <taxon>Tracheophyta</taxon>
        <taxon>Spermatophyta</taxon>
        <taxon>Magnoliopsida</taxon>
        <taxon>eudicotyledons</taxon>
        <taxon>Gunneridae</taxon>
        <taxon>Pentapetalae</taxon>
        <taxon>asterids</taxon>
        <taxon>lamiids</taxon>
        <taxon>Gentianales</taxon>
        <taxon>Rubiaceae</taxon>
        <taxon>Cinchonoideae</taxon>
        <taxon>Cinchoneae</taxon>
        <taxon>Cinchona</taxon>
    </lineage>
</organism>
<comment type="similarity">
    <text evidence="2">Belongs to the aromatic acid exporter (TC 2.A.85) family.</text>
</comment>
<feature type="transmembrane region" description="Helical" evidence="9">
    <location>
        <begin position="161"/>
        <end position="180"/>
    </location>
</feature>
<evidence type="ECO:0000256" key="6">
    <source>
        <dbReference type="ARBA" id="ARBA00023065"/>
    </source>
</evidence>
<dbReference type="AlphaFoldDB" id="A0ABD3ALX5"/>
<dbReference type="EMBL" id="JBJUIK010000003">
    <property type="protein sequence ID" value="KAL3532170.1"/>
    <property type="molecule type" value="Genomic_DNA"/>
</dbReference>
<evidence type="ECO:0000256" key="1">
    <source>
        <dbReference type="ARBA" id="ARBA00004141"/>
    </source>
</evidence>
<dbReference type="PANTHER" id="PTHR31086">
    <property type="entry name" value="ALUMINUM-ACTIVATED MALATE TRANSPORTER 10"/>
    <property type="match status" value="1"/>
</dbReference>
<feature type="transmembrane region" description="Helical" evidence="9">
    <location>
        <begin position="81"/>
        <end position="100"/>
    </location>
</feature>
<keyword evidence="11" id="KW-1185">Reference proteome</keyword>
<keyword evidence="3" id="KW-0813">Transport</keyword>
<keyword evidence="6" id="KW-0406">Ion transport</keyword>
<keyword evidence="5 9" id="KW-1133">Transmembrane helix</keyword>
<dbReference type="InterPro" id="IPR020966">
    <property type="entry name" value="ALMT"/>
</dbReference>
<evidence type="ECO:0000256" key="7">
    <source>
        <dbReference type="ARBA" id="ARBA00023136"/>
    </source>
</evidence>
<gene>
    <name evidence="10" type="ORF">ACH5RR_005691</name>
</gene>
<dbReference type="GO" id="GO:0016020">
    <property type="term" value="C:membrane"/>
    <property type="evidence" value="ECO:0007669"/>
    <property type="project" value="UniProtKB-SubCell"/>
</dbReference>
<evidence type="ECO:0000256" key="3">
    <source>
        <dbReference type="ARBA" id="ARBA00022448"/>
    </source>
</evidence>
<keyword evidence="8" id="KW-0407">Ion channel</keyword>
<dbReference type="Proteomes" id="UP001630127">
    <property type="component" value="Unassembled WGS sequence"/>
</dbReference>